<evidence type="ECO:0000313" key="1">
    <source>
        <dbReference type="EMBL" id="MBB5598161.1"/>
    </source>
</evidence>
<dbReference type="GO" id="GO:0004519">
    <property type="term" value="F:endonuclease activity"/>
    <property type="evidence" value="ECO:0007669"/>
    <property type="project" value="UniProtKB-KW"/>
</dbReference>
<dbReference type="Gene3D" id="3.40.960.10">
    <property type="entry name" value="VSR Endonuclease"/>
    <property type="match status" value="1"/>
</dbReference>
<protein>
    <submittedName>
        <fullName evidence="1">Very-short-patch-repair endonuclease</fullName>
    </submittedName>
</protein>
<dbReference type="RefSeq" id="WP_183641542.1">
    <property type="nucleotide sequence ID" value="NZ_JACHBL010000001.1"/>
</dbReference>
<keyword evidence="1" id="KW-0540">Nuclease</keyword>
<dbReference type="EMBL" id="JACHBL010000001">
    <property type="protein sequence ID" value="MBB5598161.1"/>
    <property type="molecule type" value="Genomic_DNA"/>
</dbReference>
<reference evidence="1 2" key="1">
    <citation type="submission" date="2020-08" db="EMBL/GenBank/DDBJ databases">
        <title>Sequencing the genomes of 1000 actinobacteria strains.</title>
        <authorList>
            <person name="Klenk H.-P."/>
        </authorList>
    </citation>
    <scope>NUCLEOTIDE SEQUENCE [LARGE SCALE GENOMIC DNA]</scope>
    <source>
        <strain evidence="1 2">DSM 23694</strain>
    </source>
</reference>
<accession>A0A7W9DBI9</accession>
<dbReference type="AlphaFoldDB" id="A0A7W9DBI9"/>
<keyword evidence="1" id="KW-0378">Hydrolase</keyword>
<sequence>MDNSGLPQLVSKDRGVSQRLQLPAQLQAGPFFSTDLPEIGMSRRQLRSKSIKRAKMNGLYFAAETKFDEMDVLRAVCRKYPRAWVSYYSAARVHGLWIPRELPQDQIHVSVEYPHSRIRRAGLVSHESRVSRNLIDLGPLRITSPARTVMDLACFLSTDDLTALIDQLIRLPRLAFEGIERPLMTLAEWNSELDTFHGTGKKKLVVATKQARIGSDSRAESLLRLEIIRSGLPEPELQLTFGHIGIPGFSADMGYKKLRIAVHYDGRDHRNAAQHHGDNSRDYYLEKAGWRNLRCSAVDFNEGFKTFCQRLRLVIEERRTELMVAA</sequence>
<comment type="caution">
    <text evidence="1">The sequence shown here is derived from an EMBL/GenBank/DDBJ whole genome shotgun (WGS) entry which is preliminary data.</text>
</comment>
<organism evidence="1 2">
    <name type="scientific">Neomicrococcus lactis</name>
    <dbReference type="NCBI Taxonomy" id="732241"/>
    <lineage>
        <taxon>Bacteria</taxon>
        <taxon>Bacillati</taxon>
        <taxon>Actinomycetota</taxon>
        <taxon>Actinomycetes</taxon>
        <taxon>Micrococcales</taxon>
        <taxon>Micrococcaceae</taxon>
        <taxon>Neomicrococcus</taxon>
    </lineage>
</organism>
<proteinExistence type="predicted"/>
<gene>
    <name evidence="1" type="ORF">BKA12_001241</name>
</gene>
<evidence type="ECO:0000313" key="2">
    <source>
        <dbReference type="Proteomes" id="UP000523863"/>
    </source>
</evidence>
<keyword evidence="1" id="KW-0255">Endonuclease</keyword>
<dbReference type="Proteomes" id="UP000523863">
    <property type="component" value="Unassembled WGS sequence"/>
</dbReference>
<keyword evidence="2" id="KW-1185">Reference proteome</keyword>
<name>A0A7W9DBI9_9MICC</name>